<proteinExistence type="predicted"/>
<dbReference type="RefSeq" id="WP_344405080.1">
    <property type="nucleotide sequence ID" value="NZ_BAAASG010000019.1"/>
</dbReference>
<name>A0ABP6AAI4_STRLO</name>
<organism evidence="1 2">
    <name type="scientific">Streptomyces longisporus</name>
    <dbReference type="NCBI Taxonomy" id="1948"/>
    <lineage>
        <taxon>Bacteria</taxon>
        <taxon>Bacillati</taxon>
        <taxon>Actinomycetota</taxon>
        <taxon>Actinomycetes</taxon>
        <taxon>Kitasatosporales</taxon>
        <taxon>Streptomycetaceae</taxon>
        <taxon>Streptomyces</taxon>
    </lineage>
</organism>
<keyword evidence="2" id="KW-1185">Reference proteome</keyword>
<protein>
    <submittedName>
        <fullName evidence="1">Uncharacterized protein</fullName>
    </submittedName>
</protein>
<accession>A0ABP6AAI4</accession>
<dbReference type="Proteomes" id="UP001501777">
    <property type="component" value="Unassembled WGS sequence"/>
</dbReference>
<evidence type="ECO:0000313" key="1">
    <source>
        <dbReference type="EMBL" id="GAA2513558.1"/>
    </source>
</evidence>
<reference evidence="2" key="1">
    <citation type="journal article" date="2019" name="Int. J. Syst. Evol. Microbiol.">
        <title>The Global Catalogue of Microorganisms (GCM) 10K type strain sequencing project: providing services to taxonomists for standard genome sequencing and annotation.</title>
        <authorList>
            <consortium name="The Broad Institute Genomics Platform"/>
            <consortium name="The Broad Institute Genome Sequencing Center for Infectious Disease"/>
            <person name="Wu L."/>
            <person name="Ma J."/>
        </authorList>
    </citation>
    <scope>NUCLEOTIDE SEQUENCE [LARGE SCALE GENOMIC DNA]</scope>
    <source>
        <strain evidence="2">JCM 4395</strain>
    </source>
</reference>
<comment type="caution">
    <text evidence="1">The sequence shown here is derived from an EMBL/GenBank/DDBJ whole genome shotgun (WGS) entry which is preliminary data.</text>
</comment>
<dbReference type="EMBL" id="BAAASG010000019">
    <property type="protein sequence ID" value="GAA2513558.1"/>
    <property type="molecule type" value="Genomic_DNA"/>
</dbReference>
<gene>
    <name evidence="1" type="ORF">GCM10010276_71690</name>
</gene>
<sequence>MDPHGPIAGRFPLVARFRPACLPLPERVRSVTVLASRAVEQSDQGLASTVFNQTALIASDLGLPDLARAMCHRHAEAYLNACPLPAMAAIRALEPLVNLARLQIRAGRTDEGRQRLLDLYEAVGAAAAVSFEGITVPPELTCTESDRREVRAWLWRVLLADGTRSLTATGRWGEALAHLEQHRGVGTRMLDGRQVAVIAALTAGQTGTAHELLASTKPGEPWEHAVTACLMTLCRRDAGQTIDDCFASLTNTFLNHEANAGMTVFDVRLGLTVLDAIGSVEHPEVRLLVDDLCRRTTEARNGYAARELMAHSLFDALARDTQWQDCEDLLRNCALDSGTLPEKLHRDLTIALDAGERVLSQSLKCCE</sequence>
<evidence type="ECO:0000313" key="2">
    <source>
        <dbReference type="Proteomes" id="UP001501777"/>
    </source>
</evidence>